<evidence type="ECO:0000259" key="3">
    <source>
        <dbReference type="Pfam" id="PF02608"/>
    </source>
</evidence>
<proteinExistence type="predicted"/>
<evidence type="ECO:0000313" key="4">
    <source>
        <dbReference type="EMBL" id="SHH86995.1"/>
    </source>
</evidence>
<protein>
    <submittedName>
        <fullName evidence="4">Nucleoside-binding protein</fullName>
    </submittedName>
</protein>
<dbReference type="PANTHER" id="PTHR43208:SF1">
    <property type="entry name" value="ABC TRANSPORTER SUBSTRATE-BINDING PROTEIN"/>
    <property type="match status" value="1"/>
</dbReference>
<evidence type="ECO:0000313" key="5">
    <source>
        <dbReference type="Proteomes" id="UP000184447"/>
    </source>
</evidence>
<reference evidence="4 5" key="1">
    <citation type="submission" date="2016-11" db="EMBL/GenBank/DDBJ databases">
        <authorList>
            <person name="Jaros S."/>
            <person name="Januszkiewicz K."/>
            <person name="Wedrychowicz H."/>
        </authorList>
    </citation>
    <scope>NUCLEOTIDE SEQUENCE [LARGE SCALE GENOMIC DNA]</scope>
    <source>
        <strain evidence="4 5">DSM 8605</strain>
    </source>
</reference>
<dbReference type="Proteomes" id="UP000184447">
    <property type="component" value="Unassembled WGS sequence"/>
</dbReference>
<dbReference type="STRING" id="1121316.SAMN02745207_02920"/>
<evidence type="ECO:0000256" key="1">
    <source>
        <dbReference type="ARBA" id="ARBA00022729"/>
    </source>
</evidence>
<keyword evidence="5" id="KW-1185">Reference proteome</keyword>
<dbReference type="GO" id="GO:0005886">
    <property type="term" value="C:plasma membrane"/>
    <property type="evidence" value="ECO:0007669"/>
    <property type="project" value="InterPro"/>
</dbReference>
<dbReference type="InterPro" id="IPR052910">
    <property type="entry name" value="ABC-Purine-Binding"/>
</dbReference>
<dbReference type="SUPFAM" id="SSF53822">
    <property type="entry name" value="Periplasmic binding protein-like I"/>
    <property type="match status" value="1"/>
</dbReference>
<organism evidence="4 5">
    <name type="scientific">Clostridium grantii DSM 8605</name>
    <dbReference type="NCBI Taxonomy" id="1121316"/>
    <lineage>
        <taxon>Bacteria</taxon>
        <taxon>Bacillati</taxon>
        <taxon>Bacillota</taxon>
        <taxon>Clostridia</taxon>
        <taxon>Eubacteriales</taxon>
        <taxon>Clostridiaceae</taxon>
        <taxon>Clostridium</taxon>
    </lineage>
</organism>
<dbReference type="Pfam" id="PF02608">
    <property type="entry name" value="Bmp"/>
    <property type="match status" value="1"/>
</dbReference>
<accession>A0A1M5WHR0</accession>
<dbReference type="EMBL" id="FQXM01000017">
    <property type="protein sequence ID" value="SHH86995.1"/>
    <property type="molecule type" value="Genomic_DNA"/>
</dbReference>
<dbReference type="InterPro" id="IPR003760">
    <property type="entry name" value="PnrA-like"/>
</dbReference>
<dbReference type="InterPro" id="IPR028082">
    <property type="entry name" value="Peripla_BP_I"/>
</dbReference>
<feature type="domain" description="ABC transporter substrate-binding protein PnrA-like" evidence="3">
    <location>
        <begin position="47"/>
        <end position="292"/>
    </location>
</feature>
<gene>
    <name evidence="4" type="ORF">SAMN02745207_02920</name>
</gene>
<feature type="signal peptide" evidence="2">
    <location>
        <begin position="1"/>
        <end position="19"/>
    </location>
</feature>
<sequence length="378" mass="41116">MKKITALVLAMVLTLGVLLTGCGSNNEVKENTSNETTTEQKDEKKEVKVGFLYVAPIGNEGWTYAHDQGRLYLEEKLGVETIYKESVKEDPAEVQAVIENMIDEGVNVIIGTSFGFMDGMELSAKEYPEVTFMHCSGYKMSDNMSNYFAKLYQARYLTGVAAGLATKSNELGYVAAYEIPEVIRGINAFTLGVKSVNPDAVVNVKWTHTWYDPAKEKQAAEALISEGADVIAQHQDTSAPQQAAEEAGVFSVGCDTDMESSAPNAYLTGAIYNWGDFYVSEIQKVIDGTWESTSYWGPMTDSEDSMAIITPLTKNAPEGAQAAVDAAKADVIAGKPIFVGPIKDQNGEIKVAEGVELTDAELLEMKWFVEGVNGKIEE</sequence>
<dbReference type="Gene3D" id="3.40.50.2300">
    <property type="match status" value="2"/>
</dbReference>
<dbReference type="PROSITE" id="PS51257">
    <property type="entry name" value="PROKAR_LIPOPROTEIN"/>
    <property type="match status" value="1"/>
</dbReference>
<name>A0A1M5WHR0_9CLOT</name>
<feature type="chain" id="PRO_5039318114" evidence="2">
    <location>
        <begin position="20"/>
        <end position="378"/>
    </location>
</feature>
<evidence type="ECO:0000256" key="2">
    <source>
        <dbReference type="SAM" id="SignalP"/>
    </source>
</evidence>
<dbReference type="CDD" id="cd19963">
    <property type="entry name" value="PBP1_BMP-like"/>
    <property type="match status" value="1"/>
</dbReference>
<dbReference type="AlphaFoldDB" id="A0A1M5WHR0"/>
<dbReference type="OrthoDB" id="9769871at2"/>
<dbReference type="PANTHER" id="PTHR43208">
    <property type="entry name" value="ABC TRANSPORTER SUBSTRATE-BINDING PROTEIN"/>
    <property type="match status" value="1"/>
</dbReference>
<dbReference type="RefSeq" id="WP_073339148.1">
    <property type="nucleotide sequence ID" value="NZ_FQXM01000017.1"/>
</dbReference>
<keyword evidence="1 2" id="KW-0732">Signal</keyword>